<sequence>MADVGKRMQVGLCWAKTGAGKLPYDAIETQPGVYVCRAWHEGEQIPGTYVPRYALAYVSYAGKEHQKTECEVLCDTSTLGNIPRK</sequence>
<accession>A0A3P7QEV6</accession>
<organism evidence="1 2">
    <name type="scientific">Dibothriocephalus latus</name>
    <name type="common">Fish tapeworm</name>
    <name type="synonym">Diphyllobothrium latum</name>
    <dbReference type="NCBI Taxonomy" id="60516"/>
    <lineage>
        <taxon>Eukaryota</taxon>
        <taxon>Metazoa</taxon>
        <taxon>Spiralia</taxon>
        <taxon>Lophotrochozoa</taxon>
        <taxon>Platyhelminthes</taxon>
        <taxon>Cestoda</taxon>
        <taxon>Eucestoda</taxon>
        <taxon>Diphyllobothriidea</taxon>
        <taxon>Diphyllobothriidae</taxon>
        <taxon>Dibothriocephalus</taxon>
    </lineage>
</organism>
<dbReference type="InterPro" id="IPR006616">
    <property type="entry name" value="DM9_repeat"/>
</dbReference>
<dbReference type="OrthoDB" id="2142040at2759"/>
<protein>
    <submittedName>
        <fullName evidence="1">Uncharacterized protein</fullName>
    </submittedName>
</protein>
<dbReference type="SMART" id="SM00696">
    <property type="entry name" value="DM9"/>
    <property type="match status" value="1"/>
</dbReference>
<evidence type="ECO:0000313" key="2">
    <source>
        <dbReference type="Proteomes" id="UP000281553"/>
    </source>
</evidence>
<proteinExistence type="predicted"/>
<name>A0A3P7QEV6_DIBLA</name>
<dbReference type="Pfam" id="PF11901">
    <property type="entry name" value="DM9"/>
    <property type="match status" value="1"/>
</dbReference>
<dbReference type="PANTHER" id="PTHR31649:SF1">
    <property type="entry name" value="FARNESOIC ACID O-METHYL TRANSFERASE DOMAIN-CONTAINING PROTEIN"/>
    <property type="match status" value="1"/>
</dbReference>
<evidence type="ECO:0000313" key="1">
    <source>
        <dbReference type="EMBL" id="VDN30452.1"/>
    </source>
</evidence>
<dbReference type="AlphaFoldDB" id="A0A3P7QEV6"/>
<keyword evidence="2" id="KW-1185">Reference proteome</keyword>
<gene>
    <name evidence="1" type="ORF">DILT_LOCUS15536</name>
</gene>
<reference evidence="1 2" key="1">
    <citation type="submission" date="2018-11" db="EMBL/GenBank/DDBJ databases">
        <authorList>
            <consortium name="Pathogen Informatics"/>
        </authorList>
    </citation>
    <scope>NUCLEOTIDE SEQUENCE [LARGE SCALE GENOMIC DNA]</scope>
</reference>
<dbReference type="EMBL" id="UYRU01079788">
    <property type="protein sequence ID" value="VDN30452.1"/>
    <property type="molecule type" value="Genomic_DNA"/>
</dbReference>
<dbReference type="PANTHER" id="PTHR31649">
    <property type="entry name" value="AGAP009604-PA"/>
    <property type="match status" value="1"/>
</dbReference>
<dbReference type="Proteomes" id="UP000281553">
    <property type="component" value="Unassembled WGS sequence"/>
</dbReference>